<keyword evidence="2" id="KW-1185">Reference proteome</keyword>
<gene>
    <name evidence="1" type="ORF">AKJ09_06658</name>
</gene>
<name>A0A0K1Q3N1_9BACT</name>
<dbReference type="AlphaFoldDB" id="A0A0K1Q3N1"/>
<protein>
    <submittedName>
        <fullName evidence="1">Uncharacterized protein</fullName>
    </submittedName>
</protein>
<proteinExistence type="predicted"/>
<dbReference type="KEGG" id="llu:AKJ09_06658"/>
<dbReference type="STRING" id="1391654.AKJ09_06658"/>
<accession>A0A0K1Q3N1</accession>
<sequence length="49" mass="5506">MFVCERQLDALDVIRAGLIASRLKHARLKDAHLKHGCSLVCSTLFRSQP</sequence>
<dbReference type="Proteomes" id="UP000064967">
    <property type="component" value="Chromosome"/>
</dbReference>
<evidence type="ECO:0000313" key="1">
    <source>
        <dbReference type="EMBL" id="AKU99994.1"/>
    </source>
</evidence>
<reference evidence="1 2" key="1">
    <citation type="submission" date="2015-08" db="EMBL/GenBank/DDBJ databases">
        <authorList>
            <person name="Babu N.S."/>
            <person name="Beckwith C.J."/>
            <person name="Beseler K.G."/>
            <person name="Brison A."/>
            <person name="Carone J.V."/>
            <person name="Caskin T.P."/>
            <person name="Diamond M."/>
            <person name="Durham M.E."/>
            <person name="Foxe J.M."/>
            <person name="Go M."/>
            <person name="Henderson B.A."/>
            <person name="Jones I.B."/>
            <person name="McGettigan J.A."/>
            <person name="Micheletti S.J."/>
            <person name="Nasrallah M.E."/>
            <person name="Ortiz D."/>
            <person name="Piller C.R."/>
            <person name="Privatt S.R."/>
            <person name="Schneider S.L."/>
            <person name="Sharp S."/>
            <person name="Smith T.C."/>
            <person name="Stanton J.D."/>
            <person name="Ullery H.E."/>
            <person name="Wilson R.J."/>
            <person name="Serrano M.G."/>
            <person name="Buck G."/>
            <person name="Lee V."/>
            <person name="Wang Y."/>
            <person name="Carvalho R."/>
            <person name="Voegtly L."/>
            <person name="Shi R."/>
            <person name="Duckworth R."/>
            <person name="Johnson A."/>
            <person name="Loviza R."/>
            <person name="Walstead R."/>
            <person name="Shah Z."/>
            <person name="Kiflezghi M."/>
            <person name="Wade K."/>
            <person name="Ball S.L."/>
            <person name="Bradley K.W."/>
            <person name="Asai D.J."/>
            <person name="Bowman C.A."/>
            <person name="Russell D.A."/>
            <person name="Pope W.H."/>
            <person name="Jacobs-Sera D."/>
            <person name="Hendrix R.W."/>
            <person name="Hatfull G.F."/>
        </authorList>
    </citation>
    <scope>NUCLEOTIDE SEQUENCE [LARGE SCALE GENOMIC DNA]</scope>
    <source>
        <strain evidence="1 2">DSM 27648</strain>
    </source>
</reference>
<evidence type="ECO:0000313" key="2">
    <source>
        <dbReference type="Proteomes" id="UP000064967"/>
    </source>
</evidence>
<dbReference type="EMBL" id="CP012333">
    <property type="protein sequence ID" value="AKU99994.1"/>
    <property type="molecule type" value="Genomic_DNA"/>
</dbReference>
<organism evidence="1 2">
    <name type="scientific">Labilithrix luteola</name>
    <dbReference type="NCBI Taxonomy" id="1391654"/>
    <lineage>
        <taxon>Bacteria</taxon>
        <taxon>Pseudomonadati</taxon>
        <taxon>Myxococcota</taxon>
        <taxon>Polyangia</taxon>
        <taxon>Polyangiales</taxon>
        <taxon>Labilitrichaceae</taxon>
        <taxon>Labilithrix</taxon>
    </lineage>
</organism>